<evidence type="ECO:0000259" key="1">
    <source>
        <dbReference type="SMART" id="SM00343"/>
    </source>
</evidence>
<evidence type="ECO:0000313" key="2">
    <source>
        <dbReference type="EMBL" id="KAH7264181.1"/>
    </source>
</evidence>
<accession>A0A9P9HVK2</accession>
<dbReference type="Gene3D" id="3.40.50.300">
    <property type="entry name" value="P-loop containing nucleotide triphosphate hydrolases"/>
    <property type="match status" value="1"/>
</dbReference>
<dbReference type="GO" id="GO:0008270">
    <property type="term" value="F:zinc ion binding"/>
    <property type="evidence" value="ECO:0007669"/>
    <property type="project" value="InterPro"/>
</dbReference>
<proteinExistence type="predicted"/>
<dbReference type="SMART" id="SM00343">
    <property type="entry name" value="ZnF_C2HC"/>
    <property type="match status" value="3"/>
</dbReference>
<protein>
    <recommendedName>
        <fullName evidence="1">CCHC-type domain-containing protein</fullName>
    </recommendedName>
</protein>
<feature type="domain" description="CCHC-type" evidence="1">
    <location>
        <begin position="417"/>
        <end position="433"/>
    </location>
</feature>
<dbReference type="EMBL" id="JAGTJS010000007">
    <property type="protein sequence ID" value="KAH7264181.1"/>
    <property type="molecule type" value="Genomic_DNA"/>
</dbReference>
<dbReference type="InterPro" id="IPR041679">
    <property type="entry name" value="DNA2/NAM7-like_C"/>
</dbReference>
<feature type="domain" description="CCHC-type" evidence="1">
    <location>
        <begin position="372"/>
        <end position="388"/>
    </location>
</feature>
<gene>
    <name evidence="2" type="ORF">B0J15DRAFT_593328</name>
</gene>
<dbReference type="SUPFAM" id="SSF57756">
    <property type="entry name" value="Retrovirus zinc finger-like domains"/>
    <property type="match status" value="1"/>
</dbReference>
<feature type="domain" description="CCHC-type" evidence="1">
    <location>
        <begin position="397"/>
        <end position="415"/>
    </location>
</feature>
<name>A0A9P9HVK2_FUSSL</name>
<dbReference type="AlphaFoldDB" id="A0A9P9HVK2"/>
<evidence type="ECO:0000313" key="3">
    <source>
        <dbReference type="Proteomes" id="UP000736672"/>
    </source>
</evidence>
<dbReference type="InterPro" id="IPR027417">
    <property type="entry name" value="P-loop_NTPase"/>
</dbReference>
<organism evidence="2 3">
    <name type="scientific">Fusarium solani</name>
    <name type="common">Filamentous fungus</name>
    <dbReference type="NCBI Taxonomy" id="169388"/>
    <lineage>
        <taxon>Eukaryota</taxon>
        <taxon>Fungi</taxon>
        <taxon>Dikarya</taxon>
        <taxon>Ascomycota</taxon>
        <taxon>Pezizomycotina</taxon>
        <taxon>Sordariomycetes</taxon>
        <taxon>Hypocreomycetidae</taxon>
        <taxon>Hypocreales</taxon>
        <taxon>Nectriaceae</taxon>
        <taxon>Fusarium</taxon>
        <taxon>Fusarium solani species complex</taxon>
    </lineage>
</organism>
<comment type="caution">
    <text evidence="2">The sequence shown here is derived from an EMBL/GenBank/DDBJ whole genome shotgun (WGS) entry which is preliminary data.</text>
</comment>
<dbReference type="InterPro" id="IPR036875">
    <property type="entry name" value="Znf_CCHC_sf"/>
</dbReference>
<dbReference type="GO" id="GO:0003676">
    <property type="term" value="F:nucleic acid binding"/>
    <property type="evidence" value="ECO:0007669"/>
    <property type="project" value="InterPro"/>
</dbReference>
<dbReference type="OrthoDB" id="5101705at2759"/>
<dbReference type="Pfam" id="PF13087">
    <property type="entry name" value="AAA_12"/>
    <property type="match status" value="1"/>
</dbReference>
<reference evidence="2" key="1">
    <citation type="journal article" date="2021" name="Nat. Commun.">
        <title>Genetic determinants of endophytism in the Arabidopsis root mycobiome.</title>
        <authorList>
            <person name="Mesny F."/>
            <person name="Miyauchi S."/>
            <person name="Thiergart T."/>
            <person name="Pickel B."/>
            <person name="Atanasova L."/>
            <person name="Karlsson M."/>
            <person name="Huettel B."/>
            <person name="Barry K.W."/>
            <person name="Haridas S."/>
            <person name="Chen C."/>
            <person name="Bauer D."/>
            <person name="Andreopoulos W."/>
            <person name="Pangilinan J."/>
            <person name="LaButti K."/>
            <person name="Riley R."/>
            <person name="Lipzen A."/>
            <person name="Clum A."/>
            <person name="Drula E."/>
            <person name="Henrissat B."/>
            <person name="Kohler A."/>
            <person name="Grigoriev I.V."/>
            <person name="Martin F.M."/>
            <person name="Hacquard S."/>
        </authorList>
    </citation>
    <scope>NUCLEOTIDE SEQUENCE</scope>
    <source>
        <strain evidence="2">FSSC 5 MPI-SDFR-AT-0091</strain>
    </source>
</reference>
<sequence>MFFPESHSSLKSDEGVEEEFQAFVHNFFQNVVLHSSTAEDPRQFMLIAAADCLTRELTDDEVKELSMSEAEMESTSDNADHQDRVESWFRDHRDAWYRPEAETAEPPLPDRNDFARWWNASRVGIPSMYIDPTFQIYLVFRPSRRSLGTAIAAANTLFYNDTMRPLRSGEANWPASLRSIQKYIRDNVYPDLPSDGCSLVVEFSGSQSRKIATSQINKMYKTWIPEHVGHILDSGLTGLEENSGKSIDILIIALYRTQVTESQMAIKSLIDQGRFSKDTLTRLKVKTLDGPQDDEVDIVFVDYVTISHPGFTADSFRGTLALTRARGMTILLLNRGTFVGYERREEFIECSNHLFRIYNWHASRQLVQRLSGCLNCETLDHTTSECKEPVDFSTKGACERPSCRKEGHNAATCPTRKCRNCHEVGHSANECSYDID</sequence>
<dbReference type="Proteomes" id="UP000736672">
    <property type="component" value="Unassembled WGS sequence"/>
</dbReference>
<dbReference type="InterPro" id="IPR001878">
    <property type="entry name" value="Znf_CCHC"/>
</dbReference>
<keyword evidence="3" id="KW-1185">Reference proteome</keyword>